<protein>
    <submittedName>
        <fullName evidence="2">Uncharacterized protein</fullName>
    </submittedName>
</protein>
<proteinExistence type="predicted"/>
<keyword evidence="3" id="KW-1185">Reference proteome</keyword>
<evidence type="ECO:0000256" key="1">
    <source>
        <dbReference type="SAM" id="MobiDB-lite"/>
    </source>
</evidence>
<name>A0A8K0XSX9_9AGAR</name>
<sequence>MRTWALITPTGVSGWGTGARWWIIVGRRGRKAIAAKKVGKLCTDFIDDLAKHANTVAVIFTAQMKPAPDGTTEFASSFHTRSFEKYRSFGETYQGAAEFNATTWNAYAKNVLGVDRAEEEKAVELPVEVLEDPIQLDDNGFPIPPTPEVIDKSETVDLQVYFRSFLAEHAKLASNNCAGKIPWSAFRQPADHQRFVDPRYDPPITGKNGQGTVLFDDPTHMNIDQLRQALNFWRTRYDQNPFDAFRWSRWMRSPQSQTSFPAVYKLDELGAVEVQEIEKPAETKPRRKRAPRKKPLPPVPEEPRVKAEDIPVKLEEFEDLSDQIAAIGNDDDDDMYLDHPPLPPVPQHQLPNLADIPEIVSQDAPLDAPPDLPFDALMSFAGNSVQEDMHMFGVGEEPQIVPYDEAQDVSYDAPLDVSYDAAQMPADYQHTQAAALSNVSWSEPIDFAKLLREMDGLGNEERDPEDFHDLLTLNAPPSVAAEHHVRRLPFLEKLCDDECYQYALEQWQLQQPEMSDVTAQPPVAWATWSYPTPSFPKRSIEQRNRLARGLRNVRKGIHSSVSMRAVSFSPLDYSYGI</sequence>
<feature type="compositionally biased region" description="Basic residues" evidence="1">
    <location>
        <begin position="285"/>
        <end position="295"/>
    </location>
</feature>
<dbReference type="Proteomes" id="UP000813824">
    <property type="component" value="Unassembled WGS sequence"/>
</dbReference>
<organism evidence="2 3">
    <name type="scientific">Cristinia sonorae</name>
    <dbReference type="NCBI Taxonomy" id="1940300"/>
    <lineage>
        <taxon>Eukaryota</taxon>
        <taxon>Fungi</taxon>
        <taxon>Dikarya</taxon>
        <taxon>Basidiomycota</taxon>
        <taxon>Agaricomycotina</taxon>
        <taxon>Agaricomycetes</taxon>
        <taxon>Agaricomycetidae</taxon>
        <taxon>Agaricales</taxon>
        <taxon>Pleurotineae</taxon>
        <taxon>Stephanosporaceae</taxon>
        <taxon>Cristinia</taxon>
    </lineage>
</organism>
<evidence type="ECO:0000313" key="2">
    <source>
        <dbReference type="EMBL" id="KAH8104147.1"/>
    </source>
</evidence>
<dbReference type="EMBL" id="JAEVFJ010000006">
    <property type="protein sequence ID" value="KAH8104147.1"/>
    <property type="molecule type" value="Genomic_DNA"/>
</dbReference>
<gene>
    <name evidence="2" type="ORF">BXZ70DRAFT_1052783</name>
</gene>
<feature type="region of interest" description="Disordered" evidence="1">
    <location>
        <begin position="277"/>
        <end position="305"/>
    </location>
</feature>
<dbReference type="AlphaFoldDB" id="A0A8K0XSX9"/>
<accession>A0A8K0XSX9</accession>
<reference evidence="2" key="1">
    <citation type="journal article" date="2021" name="New Phytol.">
        <title>Evolutionary innovations through gain and loss of genes in the ectomycorrhizal Boletales.</title>
        <authorList>
            <person name="Wu G."/>
            <person name="Miyauchi S."/>
            <person name="Morin E."/>
            <person name="Kuo A."/>
            <person name="Drula E."/>
            <person name="Varga T."/>
            <person name="Kohler A."/>
            <person name="Feng B."/>
            <person name="Cao Y."/>
            <person name="Lipzen A."/>
            <person name="Daum C."/>
            <person name="Hundley H."/>
            <person name="Pangilinan J."/>
            <person name="Johnson J."/>
            <person name="Barry K."/>
            <person name="LaButti K."/>
            <person name="Ng V."/>
            <person name="Ahrendt S."/>
            <person name="Min B."/>
            <person name="Choi I.G."/>
            <person name="Park H."/>
            <person name="Plett J.M."/>
            <person name="Magnuson J."/>
            <person name="Spatafora J.W."/>
            <person name="Nagy L.G."/>
            <person name="Henrissat B."/>
            <person name="Grigoriev I.V."/>
            <person name="Yang Z.L."/>
            <person name="Xu J."/>
            <person name="Martin F.M."/>
        </authorList>
    </citation>
    <scope>NUCLEOTIDE SEQUENCE</scope>
    <source>
        <strain evidence="2">KKN 215</strain>
    </source>
</reference>
<comment type="caution">
    <text evidence="2">The sequence shown here is derived from an EMBL/GenBank/DDBJ whole genome shotgun (WGS) entry which is preliminary data.</text>
</comment>
<evidence type="ECO:0000313" key="3">
    <source>
        <dbReference type="Proteomes" id="UP000813824"/>
    </source>
</evidence>